<name>A0A9D0ZDC3_9FIRM</name>
<dbReference type="PIRSF" id="PIRSF000513">
    <property type="entry name" value="Thz_kinase"/>
    <property type="match status" value="1"/>
</dbReference>
<dbReference type="AlphaFoldDB" id="A0A9D0ZDC3"/>
<dbReference type="Gene3D" id="3.40.1190.20">
    <property type="match status" value="1"/>
</dbReference>
<dbReference type="NCBIfam" id="NF006830">
    <property type="entry name" value="PRK09355.1"/>
    <property type="match status" value="1"/>
</dbReference>
<evidence type="ECO:0000256" key="6">
    <source>
        <dbReference type="ARBA" id="ARBA00022741"/>
    </source>
</evidence>
<comment type="catalytic activity">
    <reaction evidence="1 11">
        <text>5-(2-hydroxyethyl)-4-methylthiazole + ATP = 4-methyl-5-(2-phosphooxyethyl)-thiazole + ADP + H(+)</text>
        <dbReference type="Rhea" id="RHEA:24212"/>
        <dbReference type="ChEBI" id="CHEBI:15378"/>
        <dbReference type="ChEBI" id="CHEBI:17957"/>
        <dbReference type="ChEBI" id="CHEBI:30616"/>
        <dbReference type="ChEBI" id="CHEBI:58296"/>
        <dbReference type="ChEBI" id="CHEBI:456216"/>
        <dbReference type="EC" id="2.7.1.50"/>
    </reaction>
</comment>
<comment type="pathway">
    <text evidence="3 11">Cofactor biosynthesis; thiamine diphosphate biosynthesis; 4-methyl-5-(2-phosphoethyl)-thiazole from 5-(2-hydroxyethyl)-4-methylthiazole: step 1/1.</text>
</comment>
<dbReference type="CDD" id="cd01170">
    <property type="entry name" value="THZ_kinase"/>
    <property type="match status" value="1"/>
</dbReference>
<evidence type="ECO:0000256" key="4">
    <source>
        <dbReference type="ARBA" id="ARBA00022679"/>
    </source>
</evidence>
<reference evidence="12" key="2">
    <citation type="journal article" date="2021" name="PeerJ">
        <title>Extensive microbial diversity within the chicken gut microbiome revealed by metagenomics and culture.</title>
        <authorList>
            <person name="Gilroy R."/>
            <person name="Ravi A."/>
            <person name="Getino M."/>
            <person name="Pursley I."/>
            <person name="Horton D.L."/>
            <person name="Alikhan N.F."/>
            <person name="Baker D."/>
            <person name="Gharbi K."/>
            <person name="Hall N."/>
            <person name="Watson M."/>
            <person name="Adriaenssens E.M."/>
            <person name="Foster-Nyarko E."/>
            <person name="Jarju S."/>
            <person name="Secka A."/>
            <person name="Antonio M."/>
            <person name="Oren A."/>
            <person name="Chaudhuri R.R."/>
            <person name="La Ragione R."/>
            <person name="Hildebrand F."/>
            <person name="Pallen M.J."/>
        </authorList>
    </citation>
    <scope>NUCLEOTIDE SEQUENCE</scope>
    <source>
        <strain evidence="12">ChiBcolR7-354</strain>
    </source>
</reference>
<protein>
    <recommendedName>
        <fullName evidence="11">Hydroxyethylthiazole kinase</fullName>
        <ecNumber evidence="11">2.7.1.50</ecNumber>
    </recommendedName>
    <alternativeName>
        <fullName evidence="11">4-methyl-5-beta-hydroxyethylthiazole kinase</fullName>
        <shortName evidence="11">TH kinase</shortName>
        <shortName evidence="11">Thz kinase</shortName>
    </alternativeName>
</protein>
<evidence type="ECO:0000256" key="8">
    <source>
        <dbReference type="ARBA" id="ARBA00022840"/>
    </source>
</evidence>
<dbReference type="PRINTS" id="PR01099">
    <property type="entry name" value="HYETHTZKNASE"/>
</dbReference>
<evidence type="ECO:0000256" key="3">
    <source>
        <dbReference type="ARBA" id="ARBA00004868"/>
    </source>
</evidence>
<dbReference type="InterPro" id="IPR029056">
    <property type="entry name" value="Ribokinase-like"/>
</dbReference>
<comment type="cofactor">
    <cofactor evidence="2 11">
        <name>Mg(2+)</name>
        <dbReference type="ChEBI" id="CHEBI:18420"/>
    </cofactor>
</comment>
<dbReference type="Proteomes" id="UP000824262">
    <property type="component" value="Unassembled WGS sequence"/>
</dbReference>
<comment type="function">
    <text evidence="11">Catalyzes the phosphorylation of the hydroxyl group of 4-methyl-5-beta-hydroxyethylthiazole (THZ).</text>
</comment>
<sequence length="268" mass="27609">MPDFERLSEVRARRPLIHCISNIVTANDCANAALAIGASPIMAQAPEEMEDISRASDAEVLNTGTPDAQKFDAALICARIAAEDGRPVVLDPVGVGASPWRLRRVRELLEIPARGIVRVNLSEARALLSLSGREQGVDSPESSTPAERADTARALAAALGRSVLLTGPEDVAAGPEGAAFVLRGGSPLMAYVTGTGCMLSVLCGVFAAVEPDMTAAAALASAFWKLCAERADAAAARLGPGSFRAALLDAAYAIDAAGFAAGAEIETI</sequence>
<dbReference type="InterPro" id="IPR000417">
    <property type="entry name" value="Hyethyz_kinase"/>
</dbReference>
<comment type="similarity">
    <text evidence="11">Belongs to the Thz kinase family.</text>
</comment>
<keyword evidence="6 11" id="KW-0547">Nucleotide-binding</keyword>
<keyword evidence="10 11" id="KW-0784">Thiamine biosynthesis</keyword>
<evidence type="ECO:0000256" key="9">
    <source>
        <dbReference type="ARBA" id="ARBA00022842"/>
    </source>
</evidence>
<accession>A0A9D0ZDC3</accession>
<feature type="binding site" evidence="11">
    <location>
        <position position="166"/>
    </location>
    <ligand>
        <name>ATP</name>
        <dbReference type="ChEBI" id="CHEBI:30616"/>
    </ligand>
</feature>
<dbReference type="Pfam" id="PF02110">
    <property type="entry name" value="HK"/>
    <property type="match status" value="1"/>
</dbReference>
<keyword evidence="7 11" id="KW-0418">Kinase</keyword>
<evidence type="ECO:0000256" key="10">
    <source>
        <dbReference type="ARBA" id="ARBA00022977"/>
    </source>
</evidence>
<evidence type="ECO:0000256" key="5">
    <source>
        <dbReference type="ARBA" id="ARBA00022723"/>
    </source>
</evidence>
<dbReference type="GO" id="GO:0009229">
    <property type="term" value="P:thiamine diphosphate biosynthetic process"/>
    <property type="evidence" value="ECO:0007669"/>
    <property type="project" value="UniProtKB-UniRule"/>
</dbReference>
<evidence type="ECO:0000256" key="7">
    <source>
        <dbReference type="ARBA" id="ARBA00022777"/>
    </source>
</evidence>
<dbReference type="GO" id="GO:0004417">
    <property type="term" value="F:hydroxyethylthiazole kinase activity"/>
    <property type="evidence" value="ECO:0007669"/>
    <property type="project" value="UniProtKB-UniRule"/>
</dbReference>
<keyword evidence="4 11" id="KW-0808">Transferase</keyword>
<keyword evidence="5 11" id="KW-0479">Metal-binding</keyword>
<evidence type="ECO:0000313" key="13">
    <source>
        <dbReference type="Proteomes" id="UP000824262"/>
    </source>
</evidence>
<dbReference type="GO" id="GO:0009228">
    <property type="term" value="P:thiamine biosynthetic process"/>
    <property type="evidence" value="ECO:0007669"/>
    <property type="project" value="UniProtKB-KW"/>
</dbReference>
<evidence type="ECO:0000313" key="12">
    <source>
        <dbReference type="EMBL" id="HIQ78552.1"/>
    </source>
</evidence>
<dbReference type="HAMAP" id="MF_00228">
    <property type="entry name" value="Thz_kinase"/>
    <property type="match status" value="1"/>
</dbReference>
<feature type="binding site" evidence="11">
    <location>
        <position position="42"/>
    </location>
    <ligand>
        <name>substrate</name>
    </ligand>
</feature>
<dbReference type="EC" id="2.7.1.50" evidence="11"/>
<dbReference type="EMBL" id="DVGA01000048">
    <property type="protein sequence ID" value="HIQ78552.1"/>
    <property type="molecule type" value="Genomic_DNA"/>
</dbReference>
<organism evidence="12 13">
    <name type="scientific">Candidatus Scatomorpha intestinavium</name>
    <dbReference type="NCBI Taxonomy" id="2840922"/>
    <lineage>
        <taxon>Bacteria</taxon>
        <taxon>Bacillati</taxon>
        <taxon>Bacillota</taxon>
        <taxon>Clostridia</taxon>
        <taxon>Eubacteriales</taxon>
        <taxon>Candidatus Scatomorpha</taxon>
    </lineage>
</organism>
<evidence type="ECO:0000256" key="2">
    <source>
        <dbReference type="ARBA" id="ARBA00001946"/>
    </source>
</evidence>
<gene>
    <name evidence="11 12" type="primary">thiM</name>
    <name evidence="12" type="ORF">IAB77_04770</name>
</gene>
<proteinExistence type="inferred from homology"/>
<dbReference type="GO" id="GO:0000287">
    <property type="term" value="F:magnesium ion binding"/>
    <property type="evidence" value="ECO:0007669"/>
    <property type="project" value="UniProtKB-UniRule"/>
</dbReference>
<evidence type="ECO:0000256" key="1">
    <source>
        <dbReference type="ARBA" id="ARBA00001771"/>
    </source>
</evidence>
<reference evidence="12" key="1">
    <citation type="submission" date="2020-10" db="EMBL/GenBank/DDBJ databases">
        <authorList>
            <person name="Gilroy R."/>
        </authorList>
    </citation>
    <scope>NUCLEOTIDE SEQUENCE</scope>
    <source>
        <strain evidence="12">ChiBcolR7-354</strain>
    </source>
</reference>
<keyword evidence="9 11" id="KW-0460">Magnesium</keyword>
<evidence type="ECO:0000256" key="11">
    <source>
        <dbReference type="HAMAP-Rule" id="MF_00228"/>
    </source>
</evidence>
<feature type="binding site" evidence="11">
    <location>
        <position position="118"/>
    </location>
    <ligand>
        <name>ATP</name>
        <dbReference type="ChEBI" id="CHEBI:30616"/>
    </ligand>
</feature>
<dbReference type="SUPFAM" id="SSF53613">
    <property type="entry name" value="Ribokinase-like"/>
    <property type="match status" value="1"/>
</dbReference>
<comment type="caution">
    <text evidence="12">The sequence shown here is derived from an EMBL/GenBank/DDBJ whole genome shotgun (WGS) entry which is preliminary data.</text>
</comment>
<feature type="binding site" evidence="11">
    <location>
        <position position="194"/>
    </location>
    <ligand>
        <name>substrate</name>
    </ligand>
</feature>
<keyword evidence="8 11" id="KW-0067">ATP-binding</keyword>
<dbReference type="GO" id="GO:0005524">
    <property type="term" value="F:ATP binding"/>
    <property type="evidence" value="ECO:0007669"/>
    <property type="project" value="UniProtKB-UniRule"/>
</dbReference>